<dbReference type="Pfam" id="PF14543">
    <property type="entry name" value="TAXi_N"/>
    <property type="match status" value="1"/>
</dbReference>
<feature type="signal peptide" evidence="2">
    <location>
        <begin position="1"/>
        <end position="48"/>
    </location>
</feature>
<evidence type="ECO:0000313" key="4">
    <source>
        <dbReference type="EnsemblPlants" id="TraesCS3A02G448600.1.cds1"/>
    </source>
</evidence>
<comment type="similarity">
    <text evidence="1">Belongs to the peptidase A1 family.</text>
</comment>
<dbReference type="GO" id="GO:0006508">
    <property type="term" value="P:proteolysis"/>
    <property type="evidence" value="ECO:0007669"/>
    <property type="project" value="InterPro"/>
</dbReference>
<dbReference type="Gramene" id="TraesWEE_scaffold_052835_01G000400.1">
    <property type="protein sequence ID" value="TraesWEE_scaffold_052835_01G000400.1"/>
    <property type="gene ID" value="TraesWEE_scaffold_052835_01G000400"/>
</dbReference>
<dbReference type="PROSITE" id="PS51767">
    <property type="entry name" value="PEPTIDASE_A1"/>
    <property type="match status" value="1"/>
</dbReference>
<dbReference type="InterPro" id="IPR032799">
    <property type="entry name" value="TAXi_C"/>
</dbReference>
<evidence type="ECO:0000313" key="5">
    <source>
        <dbReference type="Proteomes" id="UP000019116"/>
    </source>
</evidence>
<reference evidence="4" key="1">
    <citation type="submission" date="2018-08" db="EMBL/GenBank/DDBJ databases">
        <authorList>
            <person name="Rossello M."/>
        </authorList>
    </citation>
    <scope>NUCLEOTIDE SEQUENCE [LARGE SCALE GENOMIC DNA]</scope>
    <source>
        <strain evidence="4">cv. Chinese Spring</strain>
    </source>
</reference>
<dbReference type="PANTHER" id="PTHR47965:SF17">
    <property type="entry name" value="OS01G0936900 PROTEIN"/>
    <property type="match status" value="1"/>
</dbReference>
<dbReference type="PANTHER" id="PTHR47965">
    <property type="entry name" value="ASPARTYL PROTEASE-RELATED"/>
    <property type="match status" value="1"/>
</dbReference>
<organism evidence="4">
    <name type="scientific">Triticum aestivum</name>
    <name type="common">Wheat</name>
    <dbReference type="NCBI Taxonomy" id="4565"/>
    <lineage>
        <taxon>Eukaryota</taxon>
        <taxon>Viridiplantae</taxon>
        <taxon>Streptophyta</taxon>
        <taxon>Embryophyta</taxon>
        <taxon>Tracheophyta</taxon>
        <taxon>Spermatophyta</taxon>
        <taxon>Magnoliopsida</taxon>
        <taxon>Liliopsida</taxon>
        <taxon>Poales</taxon>
        <taxon>Poaceae</taxon>
        <taxon>BOP clade</taxon>
        <taxon>Pooideae</taxon>
        <taxon>Triticodae</taxon>
        <taxon>Triticeae</taxon>
        <taxon>Triticinae</taxon>
        <taxon>Triticum</taxon>
    </lineage>
</organism>
<name>A0A3B6EQE8_WHEAT</name>
<dbReference type="STRING" id="4565.A0A3B6EQE8"/>
<dbReference type="Gramene" id="TraesCS3A03G1041300.1">
    <property type="protein sequence ID" value="TraesCS3A03G1041300.1.CDS1"/>
    <property type="gene ID" value="TraesCS3A03G1041300"/>
</dbReference>
<dbReference type="AlphaFoldDB" id="A0A3B6EQE8"/>
<dbReference type="OMA" id="WGSGATC"/>
<dbReference type="SMR" id="A0A3B6EQE8"/>
<accession>A0A3B6EQE8</accession>
<feature type="domain" description="Peptidase A1" evidence="3">
    <location>
        <begin position="66"/>
        <end position="433"/>
    </location>
</feature>
<dbReference type="Gramene" id="TraesCS3A02G448600.1">
    <property type="protein sequence ID" value="TraesCS3A02G448600.1.cds1"/>
    <property type="gene ID" value="TraesCS3A02G448600"/>
</dbReference>
<proteinExistence type="inferred from homology"/>
<sequence length="463" mass="48663">MTKTQIHQSVNYSMQARGMSQQRRRSAAAAALLALAVLLGTSPPDAAAQQGPAWRPLVARVNKDAATSLYTIAIKDGGGPLLLDLAGPMLWVANCPCTHWAIGCGGSHCDGFRNMFTPDACDSAEWPAQGQDTCICTALPYNPVDGRCVAAQATTISIAANTTDGKNPLSPVTFPVVGSCAPGDFLASLPEGVAGVAGLARLRNSLPLQVAQWYSLKQEFALCLPRGGDGVAVFGGGPFQLLAAPTVELADSLRKKPLPFLFNPKNRAYYFTITGIAVNQQRVPTPPGAFDLERRGQGGAAFSTVTPYTALRWDVYWPLRNAFDAATSGIARADKVAPFDMCYQASELAMTSVGYAVASIDLMLDGGQNWTLPGASSLVQVNDRTVCFAFVQTDSSVPAHAESPAVILGGHQLENNLLMFDRTRTRSRSVGCCSASALPAATSTSASGVLRSSSVTDLASRAS</sequence>
<dbReference type="InterPro" id="IPR001461">
    <property type="entry name" value="Aspartic_peptidase_A1"/>
</dbReference>
<dbReference type="SUPFAM" id="SSF50630">
    <property type="entry name" value="Acid proteases"/>
    <property type="match status" value="1"/>
</dbReference>
<reference evidence="4" key="2">
    <citation type="submission" date="2018-10" db="UniProtKB">
        <authorList>
            <consortium name="EnsemblPlants"/>
        </authorList>
    </citation>
    <scope>IDENTIFICATION</scope>
</reference>
<keyword evidence="2" id="KW-0732">Signal</keyword>
<dbReference type="InterPro" id="IPR033121">
    <property type="entry name" value="PEPTIDASE_A1"/>
</dbReference>
<dbReference type="OrthoDB" id="1258937at2759"/>
<keyword evidence="5" id="KW-1185">Reference proteome</keyword>
<dbReference type="Gene3D" id="2.40.70.10">
    <property type="entry name" value="Acid Proteases"/>
    <property type="match status" value="2"/>
</dbReference>
<evidence type="ECO:0000259" key="3">
    <source>
        <dbReference type="PROSITE" id="PS51767"/>
    </source>
</evidence>
<dbReference type="EnsemblPlants" id="TraesCS3A02G448600.1">
    <property type="protein sequence ID" value="TraesCS3A02G448600.1.cds1"/>
    <property type="gene ID" value="TraesCS3A02G448600"/>
</dbReference>
<evidence type="ECO:0000256" key="1">
    <source>
        <dbReference type="ARBA" id="ARBA00007447"/>
    </source>
</evidence>
<dbReference type="InterPro" id="IPR021109">
    <property type="entry name" value="Peptidase_aspartic_dom_sf"/>
</dbReference>
<evidence type="ECO:0000256" key="2">
    <source>
        <dbReference type="SAM" id="SignalP"/>
    </source>
</evidence>
<dbReference type="GO" id="GO:0004190">
    <property type="term" value="F:aspartic-type endopeptidase activity"/>
    <property type="evidence" value="ECO:0007669"/>
    <property type="project" value="InterPro"/>
</dbReference>
<dbReference type="Proteomes" id="UP000019116">
    <property type="component" value="Chromosome 3A"/>
</dbReference>
<dbReference type="InterPro" id="IPR032861">
    <property type="entry name" value="TAXi_N"/>
</dbReference>
<feature type="chain" id="PRO_5043173594" description="Peptidase A1 domain-containing protein" evidence="2">
    <location>
        <begin position="49"/>
        <end position="463"/>
    </location>
</feature>
<protein>
    <recommendedName>
        <fullName evidence="3">Peptidase A1 domain-containing protein</fullName>
    </recommendedName>
</protein>
<dbReference type="Pfam" id="PF14541">
    <property type="entry name" value="TAXi_C"/>
    <property type="match status" value="1"/>
</dbReference>